<dbReference type="GO" id="GO:0004175">
    <property type="term" value="F:endopeptidase activity"/>
    <property type="evidence" value="ECO:0007669"/>
    <property type="project" value="TreeGrafter"/>
</dbReference>
<evidence type="ECO:0000313" key="2">
    <source>
        <dbReference type="EMBL" id="ASV70214.1"/>
    </source>
</evidence>
<feature type="domain" description="Tail specific protease" evidence="1">
    <location>
        <begin position="177"/>
        <end position="389"/>
    </location>
</feature>
<accession>A0A248TPQ8</accession>
<keyword evidence="3" id="KW-1185">Reference proteome</keyword>
<gene>
    <name evidence="2" type="ORF">CKF48_23305</name>
</gene>
<keyword evidence="2" id="KW-0614">Plasmid</keyword>
<dbReference type="EMBL" id="CP022984">
    <property type="protein sequence ID" value="ASV70214.1"/>
    <property type="molecule type" value="Genomic_DNA"/>
</dbReference>
<dbReference type="PANTHER" id="PTHR32060">
    <property type="entry name" value="TAIL-SPECIFIC PROTEASE"/>
    <property type="match status" value="1"/>
</dbReference>
<dbReference type="GO" id="GO:0006508">
    <property type="term" value="P:proteolysis"/>
    <property type="evidence" value="ECO:0007669"/>
    <property type="project" value="InterPro"/>
</dbReference>
<dbReference type="GO" id="GO:0030288">
    <property type="term" value="C:outer membrane-bounded periplasmic space"/>
    <property type="evidence" value="ECO:0007669"/>
    <property type="project" value="TreeGrafter"/>
</dbReference>
<dbReference type="AlphaFoldDB" id="A0A248TPQ8"/>
<dbReference type="GO" id="GO:0008236">
    <property type="term" value="F:serine-type peptidase activity"/>
    <property type="evidence" value="ECO:0007669"/>
    <property type="project" value="InterPro"/>
</dbReference>
<geneLocation type="plasmid" evidence="3">
    <name>pbkbdgp4a</name>
</geneLocation>
<dbReference type="Proteomes" id="UP000215137">
    <property type="component" value="Plasmid pBkBDGP4A"/>
</dbReference>
<dbReference type="InterPro" id="IPR029045">
    <property type="entry name" value="ClpP/crotonase-like_dom_sf"/>
</dbReference>
<evidence type="ECO:0000259" key="1">
    <source>
        <dbReference type="Pfam" id="PF03572"/>
    </source>
</evidence>
<dbReference type="OrthoDB" id="2327485at2"/>
<name>A0A248TPQ8_9BACI</name>
<dbReference type="GO" id="GO:0007165">
    <property type="term" value="P:signal transduction"/>
    <property type="evidence" value="ECO:0007669"/>
    <property type="project" value="TreeGrafter"/>
</dbReference>
<dbReference type="InterPro" id="IPR005151">
    <property type="entry name" value="Tail-specific_protease"/>
</dbReference>
<dbReference type="SUPFAM" id="SSF52096">
    <property type="entry name" value="ClpP/crotonase"/>
    <property type="match status" value="1"/>
</dbReference>
<dbReference type="PANTHER" id="PTHR32060:SF30">
    <property type="entry name" value="CARBOXY-TERMINAL PROCESSING PROTEASE CTPA"/>
    <property type="match status" value="1"/>
</dbReference>
<dbReference type="KEGG" id="bko:CKF48_23305"/>
<reference evidence="2" key="1">
    <citation type="submission" date="2017-08" db="EMBL/GenBank/DDBJ databases">
        <title>Complete Genome Sequence of Bacillus kochii Oregon-R-modENCODE STRAIN BDGP4, isolated from Drosophila melanogaster gut.</title>
        <authorList>
            <person name="Wan K.H."/>
            <person name="Yu C."/>
            <person name="Park S."/>
            <person name="Hammonds A.S."/>
            <person name="Booth B.W."/>
            <person name="Celniker S.E."/>
        </authorList>
    </citation>
    <scope>NUCLEOTIDE SEQUENCE [LARGE SCALE GENOMIC DNA]</scope>
    <source>
        <strain evidence="2">BDGP4</strain>
        <plasmid evidence="2">pBkBDGP4A</plasmid>
    </source>
</reference>
<dbReference type="Gene3D" id="3.90.226.10">
    <property type="entry name" value="2-enoyl-CoA Hydratase, Chain A, domain 1"/>
    <property type="match status" value="1"/>
</dbReference>
<proteinExistence type="predicted"/>
<organism evidence="2 3">
    <name type="scientific">Cytobacillus kochii</name>
    <dbReference type="NCBI Taxonomy" id="859143"/>
    <lineage>
        <taxon>Bacteria</taxon>
        <taxon>Bacillati</taxon>
        <taxon>Bacillota</taxon>
        <taxon>Bacilli</taxon>
        <taxon>Bacillales</taxon>
        <taxon>Bacillaceae</taxon>
        <taxon>Cytobacillus</taxon>
    </lineage>
</organism>
<protein>
    <recommendedName>
        <fullName evidence="1">Tail specific protease domain-containing protein</fullName>
    </recommendedName>
</protein>
<dbReference type="Pfam" id="PF03572">
    <property type="entry name" value="Peptidase_S41"/>
    <property type="match status" value="1"/>
</dbReference>
<evidence type="ECO:0000313" key="3">
    <source>
        <dbReference type="Proteomes" id="UP000215137"/>
    </source>
</evidence>
<sequence length="429" mass="50437">MANNILTKEEIFKDIQEIMKNDYAGCIDKKSVNRPEVYIVSNGMSDLRFEETIQDYLLDFRDGHLWFSSKDKTLPNRGFSVRRYKNALYVTESNREQRLLIGDKILRIDDESISNLAIQYYKRLEEKAPERQRWDSIIRRSESVQVERDGKVFEITLAEYEKTPYEAEHTFKLLDNKTAYIKITDFAEEKPIVKIVRDNQEDLSNINNLILDVRVNHGGNDSFYFPLLHYVFDKSLRFSELFFKDEIMYTNYTKRNCDMWIQELQDYLKQDLDSKTSEMLKKEINTVKKNYGKGFLEVPDDEDFMIKGNSSPDHVYVLSDYYCGSSGDTFVSNLKKSSKVTVVGRPTMGIMDYFNVVTIDYGNFDFGYGISKMHSNYYINGKGVEPHIYIPWTPDHLKRDVDLEYVLDCIKNKMNTFNLIPYSRIGRDC</sequence>
<dbReference type="RefSeq" id="WP_095373772.1">
    <property type="nucleotide sequence ID" value="NZ_CP022984.1"/>
</dbReference>